<dbReference type="GO" id="GO:0004888">
    <property type="term" value="F:transmembrane signaling receptor activity"/>
    <property type="evidence" value="ECO:0007669"/>
    <property type="project" value="TreeGrafter"/>
</dbReference>
<dbReference type="InterPro" id="IPR050488">
    <property type="entry name" value="Ig_Fc_receptor"/>
</dbReference>
<keyword evidence="2" id="KW-0677">Repeat</keyword>
<feature type="chain" id="PRO_5035188071" evidence="6">
    <location>
        <begin position="20"/>
        <end position="711"/>
    </location>
</feature>
<dbReference type="PANTHER" id="PTHR11481">
    <property type="entry name" value="IMMUNOGLOBULIN FC RECEPTOR"/>
    <property type="match status" value="1"/>
</dbReference>
<dbReference type="Pfam" id="PF13895">
    <property type="entry name" value="Ig_2"/>
    <property type="match status" value="5"/>
</dbReference>
<dbReference type="GO" id="GO:0006955">
    <property type="term" value="P:immune response"/>
    <property type="evidence" value="ECO:0007669"/>
    <property type="project" value="TreeGrafter"/>
</dbReference>
<dbReference type="Proteomes" id="UP000186698">
    <property type="component" value="Chromosome 8L"/>
</dbReference>
<evidence type="ECO:0000256" key="3">
    <source>
        <dbReference type="ARBA" id="ARBA00023157"/>
    </source>
</evidence>
<dbReference type="SMART" id="SM00408">
    <property type="entry name" value="IGc2"/>
    <property type="match status" value="6"/>
</dbReference>
<gene>
    <name evidence="9" type="primary">LOC121397237</name>
</gene>
<evidence type="ECO:0000313" key="8">
    <source>
        <dbReference type="Proteomes" id="UP000186698"/>
    </source>
</evidence>
<dbReference type="InterPro" id="IPR007110">
    <property type="entry name" value="Ig-like_dom"/>
</dbReference>
<dbReference type="PANTHER" id="PTHR11481:SF127">
    <property type="entry name" value="FC RECEPTOR-LIKE PROTEIN 3"/>
    <property type="match status" value="1"/>
</dbReference>
<reference evidence="9" key="1">
    <citation type="submission" date="2025-08" db="UniProtKB">
        <authorList>
            <consortium name="RefSeq"/>
        </authorList>
    </citation>
    <scope>IDENTIFICATION</scope>
    <source>
        <strain evidence="9">J_2021</strain>
        <tissue evidence="9">Erythrocytes</tissue>
    </source>
</reference>
<dbReference type="SMART" id="SM00409">
    <property type="entry name" value="IG"/>
    <property type="match status" value="6"/>
</dbReference>
<feature type="domain" description="Ig-like" evidence="7">
    <location>
        <begin position="24"/>
        <end position="104"/>
    </location>
</feature>
<keyword evidence="4" id="KW-0393">Immunoglobulin domain</keyword>
<dbReference type="InterPro" id="IPR036179">
    <property type="entry name" value="Ig-like_dom_sf"/>
</dbReference>
<keyword evidence="3" id="KW-1015">Disulfide bond</keyword>
<dbReference type="InterPro" id="IPR003598">
    <property type="entry name" value="Ig_sub2"/>
</dbReference>
<proteinExistence type="predicted"/>
<evidence type="ECO:0000259" key="7">
    <source>
        <dbReference type="PROSITE" id="PS50835"/>
    </source>
</evidence>
<accession>A0A8J1LJ71</accession>
<evidence type="ECO:0000256" key="6">
    <source>
        <dbReference type="SAM" id="SignalP"/>
    </source>
</evidence>
<name>A0A8J1LJ71_XENLA</name>
<dbReference type="GO" id="GO:0007166">
    <property type="term" value="P:cell surface receptor signaling pathway"/>
    <property type="evidence" value="ECO:0007669"/>
    <property type="project" value="TreeGrafter"/>
</dbReference>
<evidence type="ECO:0000256" key="4">
    <source>
        <dbReference type="ARBA" id="ARBA00023319"/>
    </source>
</evidence>
<feature type="transmembrane region" description="Helical" evidence="5">
    <location>
        <begin position="572"/>
        <end position="596"/>
    </location>
</feature>
<evidence type="ECO:0000256" key="2">
    <source>
        <dbReference type="ARBA" id="ARBA00022737"/>
    </source>
</evidence>
<dbReference type="PROSITE" id="PS50835">
    <property type="entry name" value="IG_LIKE"/>
    <property type="match status" value="4"/>
</dbReference>
<dbReference type="FunFam" id="2.60.40.10:FF:000651">
    <property type="entry name" value="Fc receptor like 1"/>
    <property type="match status" value="1"/>
</dbReference>
<dbReference type="Gene3D" id="2.60.40.10">
    <property type="entry name" value="Immunoglobulins"/>
    <property type="match status" value="6"/>
</dbReference>
<sequence>MSLLLTLLFLTVMATENAGAAVRPIVNFSSNWATIFTSESVTMTCNVDSTAQGDLGYSWYKDGSLIGSGQQKYTIVTAKESHRGEYKCKTHDSDLSEAAKLTVSHGYLALKVPPFVFEGDILELSCAAYPGYSAGDAELHKGDQSIGSSHSGNFNIGRVNMKTSGSYTCSRSVKHHLIYYGQKSSVYISVKELFSKPIISGNSGQIQINEGGHMTITCDTKLSPHRATTELQFAFYRNGHNVQGFSLSNQYGVPSAQLEDSANYTCEIKAQSGGVKKESDPKSIQIKGWLTLKVPAFVFEGDELYVSCAGYPGYSARDVVLYKDNEVIGSSPSNADFLVGRANMTTSGLYRCTRQVKNGLIYYNYSSEKHISVKELFPKPVIQVNLNHLTEGDHMTITCDTKLSPHRETTELQFVFYRNGHNVQGFSLSNQYGVPSAQLEDSGNYTCEVQTPTGSVRKRSNVTHIHIQELFSPPQIKVTQDQVTEGDHMTITCDTNLRNTTELQFAFYINGIVVQHFSSSHEYRVPSAAPKDSGNYTCEVQSTTGSVRKRSSGLNISNINKSSNNNLDNTTLMLIIVVTVALAVLISLFIIAFLILKSKKNQHRRQSSQRKTLSGPGETNLDEDVCYMSINFNRQPKAHSTSQNNDDGDNVIYAAVKGSDRRNTQAAYKQVQRENSVVYAALKTPGGNKNNQELRTIPQDENCVYASVKKR</sequence>
<feature type="signal peptide" evidence="6">
    <location>
        <begin position="1"/>
        <end position="19"/>
    </location>
</feature>
<dbReference type="RefSeq" id="XP_041429628.1">
    <property type="nucleotide sequence ID" value="XM_041573694.1"/>
</dbReference>
<keyword evidence="5" id="KW-0812">Transmembrane</keyword>
<feature type="domain" description="Ig-like" evidence="7">
    <location>
        <begin position="197"/>
        <end position="285"/>
    </location>
</feature>
<evidence type="ECO:0000256" key="1">
    <source>
        <dbReference type="ARBA" id="ARBA00022729"/>
    </source>
</evidence>
<feature type="domain" description="Ig-like" evidence="7">
    <location>
        <begin position="474"/>
        <end position="555"/>
    </location>
</feature>
<keyword evidence="1 6" id="KW-0732">Signal</keyword>
<dbReference type="InterPro" id="IPR003599">
    <property type="entry name" value="Ig_sub"/>
</dbReference>
<organism evidence="8 9">
    <name type="scientific">Xenopus laevis</name>
    <name type="common">African clawed frog</name>
    <dbReference type="NCBI Taxonomy" id="8355"/>
    <lineage>
        <taxon>Eukaryota</taxon>
        <taxon>Metazoa</taxon>
        <taxon>Chordata</taxon>
        <taxon>Craniata</taxon>
        <taxon>Vertebrata</taxon>
        <taxon>Euteleostomi</taxon>
        <taxon>Amphibia</taxon>
        <taxon>Batrachia</taxon>
        <taxon>Anura</taxon>
        <taxon>Pipoidea</taxon>
        <taxon>Pipidae</taxon>
        <taxon>Xenopodinae</taxon>
        <taxon>Xenopus</taxon>
        <taxon>Xenopus</taxon>
    </lineage>
</organism>
<dbReference type="AlphaFoldDB" id="A0A8J1LJ71"/>
<dbReference type="SUPFAM" id="SSF48726">
    <property type="entry name" value="Immunoglobulin"/>
    <property type="match status" value="6"/>
</dbReference>
<dbReference type="GO" id="GO:0009897">
    <property type="term" value="C:external side of plasma membrane"/>
    <property type="evidence" value="ECO:0007669"/>
    <property type="project" value="TreeGrafter"/>
</dbReference>
<keyword evidence="5" id="KW-1133">Transmembrane helix</keyword>
<feature type="domain" description="Ig-like" evidence="7">
    <location>
        <begin position="378"/>
        <end position="463"/>
    </location>
</feature>
<evidence type="ECO:0000256" key="5">
    <source>
        <dbReference type="SAM" id="Phobius"/>
    </source>
</evidence>
<dbReference type="GeneID" id="121397237"/>
<dbReference type="InterPro" id="IPR013783">
    <property type="entry name" value="Ig-like_fold"/>
</dbReference>
<keyword evidence="8" id="KW-1185">Reference proteome</keyword>
<evidence type="ECO:0000313" key="9">
    <source>
        <dbReference type="RefSeq" id="XP_041429628.1"/>
    </source>
</evidence>
<keyword evidence="5" id="KW-0472">Membrane</keyword>
<protein>
    <submittedName>
        <fullName evidence="9">Fc receptor-like protein 5 isoform X3</fullName>
    </submittedName>
</protein>